<dbReference type="Proteomes" id="UP001162483">
    <property type="component" value="Unassembled WGS sequence"/>
</dbReference>
<feature type="non-terminal residue" evidence="1">
    <location>
        <position position="59"/>
    </location>
</feature>
<dbReference type="EMBL" id="CATNWA010015476">
    <property type="protein sequence ID" value="CAI9583735.1"/>
    <property type="molecule type" value="Genomic_DNA"/>
</dbReference>
<protein>
    <submittedName>
        <fullName evidence="1">Uncharacterized protein</fullName>
    </submittedName>
</protein>
<keyword evidence="2" id="KW-1185">Reference proteome</keyword>
<proteinExistence type="predicted"/>
<sequence>MHGAYSEIWWWQCPSLVMLVSGNCISYHEFADVLLYIEREVFQHDNNPKHTSKATVAFL</sequence>
<evidence type="ECO:0000313" key="1">
    <source>
        <dbReference type="EMBL" id="CAI9583735.1"/>
    </source>
</evidence>
<organism evidence="1 2">
    <name type="scientific">Staurois parvus</name>
    <dbReference type="NCBI Taxonomy" id="386267"/>
    <lineage>
        <taxon>Eukaryota</taxon>
        <taxon>Metazoa</taxon>
        <taxon>Chordata</taxon>
        <taxon>Craniata</taxon>
        <taxon>Vertebrata</taxon>
        <taxon>Euteleostomi</taxon>
        <taxon>Amphibia</taxon>
        <taxon>Batrachia</taxon>
        <taxon>Anura</taxon>
        <taxon>Neobatrachia</taxon>
        <taxon>Ranoidea</taxon>
        <taxon>Ranidae</taxon>
        <taxon>Staurois</taxon>
    </lineage>
</organism>
<accession>A0ABN9EFV0</accession>
<evidence type="ECO:0000313" key="2">
    <source>
        <dbReference type="Proteomes" id="UP001162483"/>
    </source>
</evidence>
<name>A0ABN9EFV0_9NEOB</name>
<reference evidence="1" key="1">
    <citation type="submission" date="2023-05" db="EMBL/GenBank/DDBJ databases">
        <authorList>
            <person name="Stuckert A."/>
        </authorList>
    </citation>
    <scope>NUCLEOTIDE SEQUENCE</scope>
</reference>
<comment type="caution">
    <text evidence="1">The sequence shown here is derived from an EMBL/GenBank/DDBJ whole genome shotgun (WGS) entry which is preliminary data.</text>
</comment>
<gene>
    <name evidence="1" type="ORF">SPARVUS_LOCUS9867087</name>
</gene>